<gene>
    <name evidence="9" type="ORF">SUH3_05595</name>
</gene>
<evidence type="ECO:0000256" key="3">
    <source>
        <dbReference type="ARBA" id="ARBA00022475"/>
    </source>
</evidence>
<feature type="transmembrane region" description="Helical" evidence="7">
    <location>
        <begin position="223"/>
        <end position="247"/>
    </location>
</feature>
<protein>
    <submittedName>
        <fullName evidence="9">Peptide ABC transporter permease</fullName>
    </submittedName>
</protein>
<evidence type="ECO:0000256" key="7">
    <source>
        <dbReference type="RuleBase" id="RU363032"/>
    </source>
</evidence>
<dbReference type="InterPro" id="IPR035906">
    <property type="entry name" value="MetI-like_sf"/>
</dbReference>
<organism evidence="9 10">
    <name type="scientific">Pseudosulfitobacter pseudonitzschiae</name>
    <dbReference type="NCBI Taxonomy" id="1402135"/>
    <lineage>
        <taxon>Bacteria</taxon>
        <taxon>Pseudomonadati</taxon>
        <taxon>Pseudomonadota</taxon>
        <taxon>Alphaproteobacteria</taxon>
        <taxon>Rhodobacterales</taxon>
        <taxon>Roseobacteraceae</taxon>
        <taxon>Pseudosulfitobacter</taxon>
    </lineage>
</organism>
<feature type="region of interest" description="Disordered" evidence="8">
    <location>
        <begin position="1"/>
        <end position="23"/>
    </location>
</feature>
<dbReference type="RefSeq" id="WP_037929096.1">
    <property type="nucleotide sequence ID" value="NZ_CP054600.1"/>
</dbReference>
<feature type="transmembrane region" description="Helical" evidence="7">
    <location>
        <begin position="267"/>
        <end position="286"/>
    </location>
</feature>
<dbReference type="PROSITE" id="PS50928">
    <property type="entry name" value="ABC_TM1"/>
    <property type="match status" value="1"/>
</dbReference>
<comment type="subcellular location">
    <subcellularLocation>
        <location evidence="1 7">Cell membrane</location>
        <topology evidence="1 7">Multi-pass membrane protein</topology>
    </subcellularLocation>
</comment>
<evidence type="ECO:0000256" key="1">
    <source>
        <dbReference type="ARBA" id="ARBA00004651"/>
    </source>
</evidence>
<dbReference type="AlphaFoldDB" id="A0A073IWG3"/>
<keyword evidence="5 7" id="KW-1133">Transmembrane helix</keyword>
<name>A0A073IWG3_9RHOB</name>
<dbReference type="Pfam" id="PF00528">
    <property type="entry name" value="BPD_transp_1"/>
    <property type="match status" value="1"/>
</dbReference>
<dbReference type="Pfam" id="PF12911">
    <property type="entry name" value="OppC_N"/>
    <property type="match status" value="1"/>
</dbReference>
<evidence type="ECO:0000313" key="10">
    <source>
        <dbReference type="Proteomes" id="UP000027746"/>
    </source>
</evidence>
<dbReference type="InterPro" id="IPR050366">
    <property type="entry name" value="BP-dependent_transpt_permease"/>
</dbReference>
<feature type="transmembrane region" description="Helical" evidence="7">
    <location>
        <begin position="149"/>
        <end position="175"/>
    </location>
</feature>
<dbReference type="Proteomes" id="UP000027746">
    <property type="component" value="Unassembled WGS sequence"/>
</dbReference>
<keyword evidence="4 7" id="KW-0812">Transmembrane</keyword>
<comment type="similarity">
    <text evidence="7">Belongs to the binding-protein-dependent transport system permease family.</text>
</comment>
<dbReference type="InterPro" id="IPR000515">
    <property type="entry name" value="MetI-like"/>
</dbReference>
<feature type="transmembrane region" description="Helical" evidence="7">
    <location>
        <begin position="36"/>
        <end position="56"/>
    </location>
</feature>
<evidence type="ECO:0000313" key="9">
    <source>
        <dbReference type="EMBL" id="KEJ94683.1"/>
    </source>
</evidence>
<evidence type="ECO:0000256" key="4">
    <source>
        <dbReference type="ARBA" id="ARBA00022692"/>
    </source>
</evidence>
<accession>A0A073IWG3</accession>
<dbReference type="GO" id="GO:0055085">
    <property type="term" value="P:transmembrane transport"/>
    <property type="evidence" value="ECO:0007669"/>
    <property type="project" value="InterPro"/>
</dbReference>
<dbReference type="EMBL" id="JAMD01000011">
    <property type="protein sequence ID" value="KEJ94683.1"/>
    <property type="molecule type" value="Genomic_DNA"/>
</dbReference>
<evidence type="ECO:0000256" key="5">
    <source>
        <dbReference type="ARBA" id="ARBA00022989"/>
    </source>
</evidence>
<dbReference type="InterPro" id="IPR025966">
    <property type="entry name" value="OppC_N"/>
</dbReference>
<evidence type="ECO:0000256" key="2">
    <source>
        <dbReference type="ARBA" id="ARBA00022448"/>
    </source>
</evidence>
<dbReference type="PANTHER" id="PTHR43386">
    <property type="entry name" value="OLIGOPEPTIDE TRANSPORT SYSTEM PERMEASE PROTEIN APPC"/>
    <property type="match status" value="1"/>
</dbReference>
<dbReference type="OrthoDB" id="9766870at2"/>
<keyword evidence="6 7" id="KW-0472">Membrane</keyword>
<comment type="caution">
    <text evidence="9">The sequence shown here is derived from an EMBL/GenBank/DDBJ whole genome shotgun (WGS) entry which is preliminary data.</text>
</comment>
<dbReference type="PANTHER" id="PTHR43386:SF25">
    <property type="entry name" value="PEPTIDE ABC TRANSPORTER PERMEASE PROTEIN"/>
    <property type="match status" value="1"/>
</dbReference>
<dbReference type="Gene3D" id="1.10.3720.10">
    <property type="entry name" value="MetI-like"/>
    <property type="match status" value="1"/>
</dbReference>
<keyword evidence="3" id="KW-1003">Cell membrane</keyword>
<dbReference type="SUPFAM" id="SSF161098">
    <property type="entry name" value="MetI-like"/>
    <property type="match status" value="1"/>
</dbReference>
<proteinExistence type="inferred from homology"/>
<dbReference type="GO" id="GO:0005886">
    <property type="term" value="C:plasma membrane"/>
    <property type="evidence" value="ECO:0007669"/>
    <property type="project" value="UniProtKB-SubCell"/>
</dbReference>
<keyword evidence="2 7" id="KW-0813">Transport</keyword>
<evidence type="ECO:0000256" key="6">
    <source>
        <dbReference type="ARBA" id="ARBA00023136"/>
    </source>
</evidence>
<reference evidence="9 10" key="1">
    <citation type="submission" date="2014-01" db="EMBL/GenBank/DDBJ databases">
        <title>Sulfitobacter sp. H3 (MCCC 1A00686) Genome Sequencing.</title>
        <authorList>
            <person name="Lai Q."/>
            <person name="Hong Z."/>
        </authorList>
    </citation>
    <scope>NUCLEOTIDE SEQUENCE [LARGE SCALE GENOMIC DNA]</scope>
    <source>
        <strain evidence="9 10">H3</strain>
    </source>
</reference>
<feature type="transmembrane region" description="Helical" evidence="7">
    <location>
        <begin position="103"/>
        <end position="129"/>
    </location>
</feature>
<evidence type="ECO:0000256" key="8">
    <source>
        <dbReference type="SAM" id="MobiDB-lite"/>
    </source>
</evidence>
<dbReference type="CDD" id="cd06261">
    <property type="entry name" value="TM_PBP2"/>
    <property type="match status" value="1"/>
</dbReference>
<dbReference type="GeneID" id="68871878"/>
<keyword evidence="10" id="KW-1185">Reference proteome</keyword>
<sequence length="303" mass="32653">MTDTTTPADLPVQAPRDKPLTPGQAMRRRALRHKGLMFGAVVMLIVVGIAIFAPLLTQYDPYQQSLLARMKPPVFLGGTSEHWLGTDGLGRDFWARLAYGARISLMIGILAAVISGIIGSTLGILAGYFGGRVDMVVTFLINVRLAMPVVLVALAVVALFGGSLTVVVSVLGLLLWDRFAVVLRSATMQVRKQEYVAAAEVLGASLPRVLFKDVLPNVMNHLIVIFTLEMAHAIILEAALSFLGLGVQPPTPSWGLMISEGKDMLLFEPWLITIPGVALFFLVLAINMLGDGLRDVTAPEGRN</sequence>